<sequence>MEGLGNTTGNGLQRSWRIANEVPMSLSAAYMAGCRLTDINRHYTMVRGAQKLKHWVGAQGALPRQLDLKAPNPLKGIIIEPSLDPKSRFTDYNQVLKKKTFREYGLYIIPEGKLERPIPLTTPAIVLDYTQWLGENNALTRRGADPRQEEKLLAQLRANRAGVMSWFDAELAKAGIAAGTPRHTQLLRTTVIPKHLALNFWTTAGKQAIRLDSAKMVPGLLDNLKMLGGAFWEATKDLLKKGKDTLGWLLTLLKWMAIAFGIGLGGLIILNIVQAFGDE</sequence>
<keyword evidence="1" id="KW-1133">Transmembrane helix</keyword>
<dbReference type="AlphaFoldDB" id="A0A0F9MCJ3"/>
<feature type="transmembrane region" description="Helical" evidence="1">
    <location>
        <begin position="246"/>
        <end position="273"/>
    </location>
</feature>
<gene>
    <name evidence="2" type="ORF">LCGC14_1171920</name>
</gene>
<protein>
    <submittedName>
        <fullName evidence="2">Uncharacterized protein</fullName>
    </submittedName>
</protein>
<keyword evidence="1" id="KW-0812">Transmembrane</keyword>
<organism evidence="2">
    <name type="scientific">marine sediment metagenome</name>
    <dbReference type="NCBI Taxonomy" id="412755"/>
    <lineage>
        <taxon>unclassified sequences</taxon>
        <taxon>metagenomes</taxon>
        <taxon>ecological metagenomes</taxon>
    </lineage>
</organism>
<evidence type="ECO:0000313" key="2">
    <source>
        <dbReference type="EMBL" id="KKM97061.1"/>
    </source>
</evidence>
<keyword evidence="1" id="KW-0472">Membrane</keyword>
<reference evidence="2" key="1">
    <citation type="journal article" date="2015" name="Nature">
        <title>Complex archaea that bridge the gap between prokaryotes and eukaryotes.</title>
        <authorList>
            <person name="Spang A."/>
            <person name="Saw J.H."/>
            <person name="Jorgensen S.L."/>
            <person name="Zaremba-Niedzwiedzka K."/>
            <person name="Martijn J."/>
            <person name="Lind A.E."/>
            <person name="van Eijk R."/>
            <person name="Schleper C."/>
            <person name="Guy L."/>
            <person name="Ettema T.J."/>
        </authorList>
    </citation>
    <scope>NUCLEOTIDE SEQUENCE</scope>
</reference>
<dbReference type="EMBL" id="LAZR01005796">
    <property type="protein sequence ID" value="KKM97061.1"/>
    <property type="molecule type" value="Genomic_DNA"/>
</dbReference>
<proteinExistence type="predicted"/>
<evidence type="ECO:0000256" key="1">
    <source>
        <dbReference type="SAM" id="Phobius"/>
    </source>
</evidence>
<name>A0A0F9MCJ3_9ZZZZ</name>
<accession>A0A0F9MCJ3</accession>
<comment type="caution">
    <text evidence="2">The sequence shown here is derived from an EMBL/GenBank/DDBJ whole genome shotgun (WGS) entry which is preliminary data.</text>
</comment>